<dbReference type="Proteomes" id="UP000189735">
    <property type="component" value="Unassembled WGS sequence"/>
</dbReference>
<evidence type="ECO:0000313" key="4">
    <source>
        <dbReference type="Proteomes" id="UP000189735"/>
    </source>
</evidence>
<sequence>MRVEPASARRRAATALAMVFAVLLMVAGIALVSARASAALVLPGDPNPQPGAPGYLSLETSPDPLQFIDMSPGDVGYGQITMSLDNAATARIALEMYAGGELLAHPNGVVISIASCDVAWAGIPAEPVTFDPPDPGCGDNPQPITSVGPGAESDGTPLFDLGTLDANSPRYILVEVRMPDVSASRDESLMGLSGDFAFHVLAEGDDAVPTTPPTTPGTQTPGTTGAGGKGGLANTGLDVLAVVLIGSGAIALGMIVRYRRTLSPRRSES</sequence>
<name>A0A1T4WXL4_9MICO</name>
<feature type="transmembrane region" description="Helical" evidence="2">
    <location>
        <begin position="239"/>
        <end position="258"/>
    </location>
</feature>
<dbReference type="EMBL" id="FUYG01000001">
    <property type="protein sequence ID" value="SKA82100.1"/>
    <property type="molecule type" value="Genomic_DNA"/>
</dbReference>
<keyword evidence="2" id="KW-0812">Transmembrane</keyword>
<reference evidence="4" key="1">
    <citation type="submission" date="2017-02" db="EMBL/GenBank/DDBJ databases">
        <authorList>
            <person name="Varghese N."/>
            <person name="Submissions S."/>
        </authorList>
    </citation>
    <scope>NUCLEOTIDE SEQUENCE [LARGE SCALE GENOMIC DNA]</scope>
    <source>
        <strain evidence="4">VKM Ac-2052</strain>
    </source>
</reference>
<feature type="region of interest" description="Disordered" evidence="1">
    <location>
        <begin position="206"/>
        <end position="229"/>
    </location>
</feature>
<evidence type="ECO:0000313" key="3">
    <source>
        <dbReference type="EMBL" id="SKA82100.1"/>
    </source>
</evidence>
<dbReference type="RefSeq" id="WP_139368557.1">
    <property type="nucleotide sequence ID" value="NZ_FUYG01000001.1"/>
</dbReference>
<dbReference type="AlphaFoldDB" id="A0A1T4WXL4"/>
<protein>
    <submittedName>
        <fullName evidence="3">Uncharacterized protein</fullName>
    </submittedName>
</protein>
<accession>A0A1T4WXL4</accession>
<evidence type="ECO:0000256" key="2">
    <source>
        <dbReference type="SAM" id="Phobius"/>
    </source>
</evidence>
<keyword evidence="2" id="KW-0472">Membrane</keyword>
<gene>
    <name evidence="3" type="ORF">SAMN06295879_0431</name>
</gene>
<organism evidence="3 4">
    <name type="scientific">Agreia bicolorata</name>
    <dbReference type="NCBI Taxonomy" id="110935"/>
    <lineage>
        <taxon>Bacteria</taxon>
        <taxon>Bacillati</taxon>
        <taxon>Actinomycetota</taxon>
        <taxon>Actinomycetes</taxon>
        <taxon>Micrococcales</taxon>
        <taxon>Microbacteriaceae</taxon>
        <taxon>Agreia</taxon>
    </lineage>
</organism>
<evidence type="ECO:0000256" key="1">
    <source>
        <dbReference type="SAM" id="MobiDB-lite"/>
    </source>
</evidence>
<proteinExistence type="predicted"/>
<keyword evidence="2" id="KW-1133">Transmembrane helix</keyword>